<dbReference type="Gene3D" id="4.10.1000.10">
    <property type="entry name" value="Zinc finger, CCCH-type"/>
    <property type="match status" value="1"/>
</dbReference>
<dbReference type="InterPro" id="IPR052650">
    <property type="entry name" value="Zinc_finger_CCCH"/>
</dbReference>
<evidence type="ECO:0000313" key="8">
    <source>
        <dbReference type="RefSeq" id="XP_010461740.1"/>
    </source>
</evidence>
<keyword evidence="1 4" id="KW-0479">Metal-binding</keyword>
<dbReference type="GeneID" id="104742428"/>
<feature type="compositionally biased region" description="Basic and acidic residues" evidence="5">
    <location>
        <begin position="144"/>
        <end position="154"/>
    </location>
</feature>
<evidence type="ECO:0000259" key="6">
    <source>
        <dbReference type="PROSITE" id="PS50103"/>
    </source>
</evidence>
<feature type="compositionally biased region" description="Basic and acidic residues" evidence="5">
    <location>
        <begin position="292"/>
        <end position="307"/>
    </location>
</feature>
<reference evidence="7" key="2">
    <citation type="journal article" date="2014" name="Nat. Commun.">
        <title>The emerging biofuel crop Camelina sativa retains a highly undifferentiated hexaploid genome structure.</title>
        <authorList>
            <person name="Kagale S."/>
            <person name="Koh C."/>
            <person name="Nixon J."/>
            <person name="Bollina V."/>
            <person name="Clarke W.E."/>
            <person name="Tuteja R."/>
            <person name="Spillane C."/>
            <person name="Robinson S.J."/>
            <person name="Links M.G."/>
            <person name="Clarke C."/>
            <person name="Higgins E.E."/>
            <person name="Huebert T."/>
            <person name="Sharpe A.G."/>
            <person name="Parkin I.A."/>
        </authorList>
    </citation>
    <scope>NUCLEOTIDE SEQUENCE [LARGE SCALE GENOMIC DNA]</scope>
    <source>
        <strain evidence="7">r\DH55</strain>
    </source>
</reference>
<organism evidence="7 10">
    <name type="scientific">Camelina sativa</name>
    <name type="common">False flax</name>
    <name type="synonym">Myagrum sativum</name>
    <dbReference type="NCBI Taxonomy" id="90675"/>
    <lineage>
        <taxon>Eukaryota</taxon>
        <taxon>Viridiplantae</taxon>
        <taxon>Streptophyta</taxon>
        <taxon>Embryophyta</taxon>
        <taxon>Tracheophyta</taxon>
        <taxon>Spermatophyta</taxon>
        <taxon>Magnoliopsida</taxon>
        <taxon>eudicotyledons</taxon>
        <taxon>Gunneridae</taxon>
        <taxon>Pentapetalae</taxon>
        <taxon>rosids</taxon>
        <taxon>malvids</taxon>
        <taxon>Brassicales</taxon>
        <taxon>Brassicaceae</taxon>
        <taxon>Camelineae</taxon>
        <taxon>Camelina</taxon>
    </lineage>
</organism>
<accession>A0ABM0VVM9</accession>
<feature type="region of interest" description="Disordered" evidence="5">
    <location>
        <begin position="599"/>
        <end position="659"/>
    </location>
</feature>
<feature type="zinc finger region" description="C3H1-type" evidence="4">
    <location>
        <begin position="257"/>
        <end position="287"/>
    </location>
</feature>
<evidence type="ECO:0000256" key="3">
    <source>
        <dbReference type="ARBA" id="ARBA00022833"/>
    </source>
</evidence>
<gene>
    <name evidence="8 9 10" type="primary">LOC104742428</name>
</gene>
<dbReference type="SMART" id="SM00356">
    <property type="entry name" value="ZnF_C3H1"/>
    <property type="match status" value="1"/>
</dbReference>
<evidence type="ECO:0000313" key="7">
    <source>
        <dbReference type="Proteomes" id="UP000694864"/>
    </source>
</evidence>
<dbReference type="PANTHER" id="PTHR36886">
    <property type="entry name" value="PROTEIN FRIGIDA-ESSENTIAL 1"/>
    <property type="match status" value="1"/>
</dbReference>
<evidence type="ECO:0000256" key="5">
    <source>
        <dbReference type="SAM" id="MobiDB-lite"/>
    </source>
</evidence>
<evidence type="ECO:0000313" key="9">
    <source>
        <dbReference type="RefSeq" id="XP_010461741.1"/>
    </source>
</evidence>
<dbReference type="InterPro" id="IPR000571">
    <property type="entry name" value="Znf_CCCH"/>
</dbReference>
<reference evidence="8 9" key="3">
    <citation type="submission" date="2025-05" db="UniProtKB">
        <authorList>
            <consortium name="RefSeq"/>
        </authorList>
    </citation>
    <scope>IDENTIFICATION</scope>
    <source>
        <tissue evidence="8 9">Leaf</tissue>
    </source>
</reference>
<evidence type="ECO:0000313" key="10">
    <source>
        <dbReference type="RefSeq" id="XP_010461742.1"/>
    </source>
</evidence>
<feature type="compositionally biased region" description="Basic and acidic residues" evidence="5">
    <location>
        <begin position="165"/>
        <end position="202"/>
    </location>
</feature>
<keyword evidence="2 4" id="KW-0863">Zinc-finger</keyword>
<evidence type="ECO:0000256" key="4">
    <source>
        <dbReference type="PROSITE-ProRule" id="PRU00723"/>
    </source>
</evidence>
<protein>
    <submittedName>
        <fullName evidence="8 9">Zinc finger CCCH domain-containing protein 38</fullName>
    </submittedName>
</protein>
<feature type="compositionally biased region" description="Basic and acidic residues" evidence="5">
    <location>
        <begin position="315"/>
        <end position="337"/>
    </location>
</feature>
<feature type="compositionally biased region" description="Basic and acidic residues" evidence="5">
    <location>
        <begin position="10"/>
        <end position="20"/>
    </location>
</feature>
<dbReference type="InterPro" id="IPR041367">
    <property type="entry name" value="Znf-CCCH_4"/>
</dbReference>
<feature type="compositionally biased region" description="Polar residues" evidence="5">
    <location>
        <begin position="554"/>
        <end position="567"/>
    </location>
</feature>
<keyword evidence="7" id="KW-1185">Reference proteome</keyword>
<dbReference type="Pfam" id="PF18044">
    <property type="entry name" value="zf-CCCH_4"/>
    <property type="match status" value="1"/>
</dbReference>
<feature type="compositionally biased region" description="Basic and acidic residues" evidence="5">
    <location>
        <begin position="235"/>
        <end position="257"/>
    </location>
</feature>
<dbReference type="PANTHER" id="PTHR36886:SF11">
    <property type="entry name" value="C3H1-TYPE DOMAIN-CONTAINING PROTEIN"/>
    <property type="match status" value="1"/>
</dbReference>
<feature type="domain" description="C3H1-type" evidence="6">
    <location>
        <begin position="257"/>
        <end position="287"/>
    </location>
</feature>
<proteinExistence type="predicted"/>
<evidence type="ECO:0000256" key="1">
    <source>
        <dbReference type="ARBA" id="ARBA00022723"/>
    </source>
</evidence>
<dbReference type="PROSITE" id="PS50103">
    <property type="entry name" value="ZF_C3H1"/>
    <property type="match status" value="1"/>
</dbReference>
<feature type="compositionally biased region" description="Acidic residues" evidence="5">
    <location>
        <begin position="627"/>
        <end position="648"/>
    </location>
</feature>
<dbReference type="RefSeq" id="XP_010461740.1">
    <property type="nucleotide sequence ID" value="XM_010463438.2"/>
</dbReference>
<sequence length="742" mass="82747">MSGSGRKRVSKWDTKEEDTQHPSGNDYPGKSGFRDNDPKHSRFYPEGNGRNGSRRAGPDDDDDDDEHLKSRQHSGEAWPSRSRVSHEDGDAMMGYYDDPRNSSEQDESRQQYFRQSASKDRARTRRSGSRSNSRSRSRSPSQRVRRDGGGSYDRHKTRARVSPRSGREFDGRHNRAGDYDWDGSNRKTRDTKYYTEDAREQQPIRVGGRTDYSSDFPEDNTNSRRETSDPISRNYRNEAGRDRETHRRDAPEGEFHRSSNVPCRFFASGSGYCRNGNNCRFSHHGAPSARGSPERKPQDEMYSRHDNNNYSGTTERMRNSHRWNDVEKSDARKSNEVEISRVSKGMSDAKGNNSSWIDDMEMSPDWNYGVKTVKKPVNEEHGSISQSSQSQILKDTLAPAYEHAVASIAQQDGNRRTVGMFSTVGEKTVASSHHNNFINNLATTAPPVQAFSQNTENHMAVPYQSTPLAVGGSQVLLPAATNLPGGLNSSNPENGNALNNVSREELNHISNISASLAQFFGNGQPIPIPNLHSTLNPKLAMQVPGVYGVKEQSSHTQSDFPSNNSIHTGGVPAVPALQIHNSEAQQVQIPENLVSLAVNPKPLSEENQDKKTDEEASKKPDGKKTGEEEDNIEDAENVVEEEEDDGAGDENTKKEKDPKGMRAFKFALVEIVKELLKPAWKEGGMNKNAYKNIVKKVVDKVTGAIQSGNIPQTQEKIDHYLSASKPKLTKLVQAYVSKVKKS</sequence>
<feature type="region of interest" description="Disordered" evidence="5">
    <location>
        <begin position="283"/>
        <end position="337"/>
    </location>
</feature>
<feature type="region of interest" description="Disordered" evidence="5">
    <location>
        <begin position="1"/>
        <end position="261"/>
    </location>
</feature>
<feature type="compositionally biased region" description="Basic and acidic residues" evidence="5">
    <location>
        <begin position="97"/>
        <end position="109"/>
    </location>
</feature>
<feature type="compositionally biased region" description="Basic and acidic residues" evidence="5">
    <location>
        <begin position="603"/>
        <end position="626"/>
    </location>
</feature>
<feature type="compositionally biased region" description="Basic and acidic residues" evidence="5">
    <location>
        <begin position="650"/>
        <end position="659"/>
    </location>
</feature>
<keyword evidence="3 4" id="KW-0862">Zinc</keyword>
<dbReference type="RefSeq" id="XP_010461741.1">
    <property type="nucleotide sequence ID" value="XM_010463439.2"/>
</dbReference>
<name>A0ABM0VVM9_CAMSA</name>
<feature type="region of interest" description="Disordered" evidence="5">
    <location>
        <begin position="549"/>
        <end position="571"/>
    </location>
</feature>
<dbReference type="RefSeq" id="XP_010461742.1">
    <property type="nucleotide sequence ID" value="XM_010463440.2"/>
</dbReference>
<dbReference type="Proteomes" id="UP000694864">
    <property type="component" value="Chromosome 14"/>
</dbReference>
<feature type="compositionally biased region" description="Basic residues" evidence="5">
    <location>
        <begin position="122"/>
        <end position="137"/>
    </location>
</feature>
<reference evidence="7" key="1">
    <citation type="journal article" date="1997" name="Nucleic Acids Res.">
        <title>tRNAscan-SE: a program for improved detection of transfer RNA genes in genomic sequence.</title>
        <authorList>
            <person name="Lowe T.M."/>
            <person name="Eddy S.R."/>
        </authorList>
    </citation>
    <scope>NUCLEOTIDE SEQUENCE [LARGE SCALE GENOMIC DNA]</scope>
    <source>
        <strain evidence="7">r\DH55</strain>
    </source>
</reference>
<evidence type="ECO:0000256" key="2">
    <source>
        <dbReference type="ARBA" id="ARBA00022771"/>
    </source>
</evidence>